<evidence type="ECO:0000256" key="3">
    <source>
        <dbReference type="ARBA" id="ARBA00022833"/>
    </source>
</evidence>
<dbReference type="CDD" id="cd16525">
    <property type="entry name" value="RING-HC_PCGF"/>
    <property type="match status" value="1"/>
</dbReference>
<dbReference type="PROSITE" id="PS50089">
    <property type="entry name" value="ZF_RING_2"/>
    <property type="match status" value="1"/>
</dbReference>
<dbReference type="InterPro" id="IPR017907">
    <property type="entry name" value="Znf_RING_CS"/>
</dbReference>
<dbReference type="PANTHER" id="PTHR46293:SF7">
    <property type="entry name" value="E3 UBIQUITIN PROTEIN LIGASE DRIP2"/>
    <property type="match status" value="1"/>
</dbReference>
<dbReference type="SMART" id="SM00184">
    <property type="entry name" value="RING"/>
    <property type="match status" value="1"/>
</dbReference>
<evidence type="ECO:0000256" key="5">
    <source>
        <dbReference type="SAM" id="MobiDB-lite"/>
    </source>
</evidence>
<dbReference type="EMBL" id="NCVQ01000008">
    <property type="protein sequence ID" value="PWZ13797.1"/>
    <property type="molecule type" value="Genomic_DNA"/>
</dbReference>
<keyword evidence="1" id="KW-0479">Metal-binding</keyword>
<evidence type="ECO:0000313" key="7">
    <source>
        <dbReference type="EMBL" id="PWZ13797.1"/>
    </source>
</evidence>
<dbReference type="PROSITE" id="PS00518">
    <property type="entry name" value="ZF_RING_1"/>
    <property type="match status" value="1"/>
</dbReference>
<feature type="region of interest" description="Disordered" evidence="5">
    <location>
        <begin position="1"/>
        <end position="47"/>
    </location>
</feature>
<keyword evidence="3" id="KW-0862">Zinc</keyword>
<dbReference type="Gene3D" id="3.30.40.10">
    <property type="entry name" value="Zinc/RING finger domain, C3HC4 (zinc finger)"/>
    <property type="match status" value="1"/>
</dbReference>
<evidence type="ECO:0000259" key="6">
    <source>
        <dbReference type="PROSITE" id="PS50089"/>
    </source>
</evidence>
<dbReference type="InterPro" id="IPR001841">
    <property type="entry name" value="Znf_RING"/>
</dbReference>
<reference evidence="7" key="1">
    <citation type="journal article" date="2018" name="Nat. Genet.">
        <title>Extensive intraspecific gene order and gene structural variations between Mo17 and other maize genomes.</title>
        <authorList>
            <person name="Sun S."/>
            <person name="Zhou Y."/>
            <person name="Chen J."/>
            <person name="Shi J."/>
            <person name="Zhao H."/>
            <person name="Zhao H."/>
            <person name="Song W."/>
            <person name="Zhang M."/>
            <person name="Cui Y."/>
            <person name="Dong X."/>
            <person name="Liu H."/>
            <person name="Ma X."/>
            <person name="Jiao Y."/>
            <person name="Wang B."/>
            <person name="Wei X."/>
            <person name="Stein J.C."/>
            <person name="Glaubitz J.C."/>
            <person name="Lu F."/>
            <person name="Yu G."/>
            <person name="Liang C."/>
            <person name="Fengler K."/>
            <person name="Li B."/>
            <person name="Rafalski A."/>
            <person name="Schnable P.S."/>
            <person name="Ware D.H."/>
            <person name="Buckler E.S."/>
            <person name="Lai J."/>
        </authorList>
    </citation>
    <scope>NUCLEOTIDE SEQUENCE [LARGE SCALE GENOMIC DNA]</scope>
    <source>
        <tissue evidence="7">Seedling</tissue>
    </source>
</reference>
<dbReference type="GO" id="GO:0008270">
    <property type="term" value="F:zinc ion binding"/>
    <property type="evidence" value="ECO:0007669"/>
    <property type="project" value="UniProtKB-KW"/>
</dbReference>
<evidence type="ECO:0000256" key="1">
    <source>
        <dbReference type="ARBA" id="ARBA00022723"/>
    </source>
</evidence>
<feature type="domain" description="RING-type" evidence="6">
    <location>
        <begin position="60"/>
        <end position="100"/>
    </location>
</feature>
<gene>
    <name evidence="7" type="primary">DRIP1</name>
    <name evidence="7" type="ORF">Zm00014a_008667</name>
</gene>
<dbReference type="PANTHER" id="PTHR46293">
    <property type="entry name" value="E3 UBIQUITIN PROTEIN LIGASE DRIP1"/>
    <property type="match status" value="1"/>
</dbReference>
<organism evidence="7">
    <name type="scientific">Zea mays</name>
    <name type="common">Maize</name>
    <dbReference type="NCBI Taxonomy" id="4577"/>
    <lineage>
        <taxon>Eukaryota</taxon>
        <taxon>Viridiplantae</taxon>
        <taxon>Streptophyta</taxon>
        <taxon>Embryophyta</taxon>
        <taxon>Tracheophyta</taxon>
        <taxon>Spermatophyta</taxon>
        <taxon>Magnoliopsida</taxon>
        <taxon>Liliopsida</taxon>
        <taxon>Poales</taxon>
        <taxon>Poaceae</taxon>
        <taxon>PACMAD clade</taxon>
        <taxon>Panicoideae</taxon>
        <taxon>Andropogonodae</taxon>
        <taxon>Andropogoneae</taxon>
        <taxon>Tripsacinae</taxon>
        <taxon>Zea</taxon>
    </lineage>
</organism>
<dbReference type="AlphaFoldDB" id="A0A3L6E0S1"/>
<dbReference type="Proteomes" id="UP000251960">
    <property type="component" value="Chromosome 7"/>
</dbReference>
<sequence length="418" mass="46231">MLHGAQQASASSTAGPRPKSTAILQSDQPPRAAAAREGGRGGTGPESLVRGSVVAPCVSCGICGGLLRDATAFTECLHAFCRKCIYDKVAKDNIKCCPKCGIFMGNPLEKLRPDHSLEHIRPLIFPAKRRKVVTMKKRKERVSSESTLPSVVGTTAEESTALIPAASESKAQKDHTPVGRDALSRIRGRDFDSACGLTEDTGALIVWQAPPILEETAAHNQLDSKQDPDSFRPPATSDIEYQRQGPTAQMTNISFMVGNSSHARPTDQDDENMRGDILTLINESNARIMEMYDAHISKLKAGNIKLIEWASLRFSLTNSPLPNYMCDCLCLLRDHILGNWKMKEQLHLRGQESLKRGSSKSWKTKGQLLLRGLDFLKRSSKENWNMNEKLLLREQEFLTRDSKENLKSHVLLQAGMKL</sequence>
<name>A0A3L6E0S1_MAIZE</name>
<dbReference type="SUPFAM" id="SSF57850">
    <property type="entry name" value="RING/U-box"/>
    <property type="match status" value="1"/>
</dbReference>
<dbReference type="InterPro" id="IPR044807">
    <property type="entry name" value="DRIP1-like"/>
</dbReference>
<comment type="caution">
    <text evidence="7">The sequence shown here is derived from an EMBL/GenBank/DDBJ whole genome shotgun (WGS) entry which is preliminary data.</text>
</comment>
<evidence type="ECO:0000256" key="4">
    <source>
        <dbReference type="PROSITE-ProRule" id="PRU00175"/>
    </source>
</evidence>
<proteinExistence type="predicted"/>
<accession>A0A3L6E0S1</accession>
<dbReference type="InterPro" id="IPR013083">
    <property type="entry name" value="Znf_RING/FYVE/PHD"/>
</dbReference>
<feature type="compositionally biased region" description="Low complexity" evidence="5">
    <location>
        <begin position="1"/>
        <end position="12"/>
    </location>
</feature>
<dbReference type="Pfam" id="PF13923">
    <property type="entry name" value="zf-C3HC4_2"/>
    <property type="match status" value="1"/>
</dbReference>
<protein>
    <submittedName>
        <fullName evidence="7">E3 ubiquitin protein ligase DRIP1</fullName>
    </submittedName>
</protein>
<keyword evidence="2 4" id="KW-0863">Zinc-finger</keyword>
<dbReference type="GO" id="GO:0004842">
    <property type="term" value="F:ubiquitin-protein transferase activity"/>
    <property type="evidence" value="ECO:0007669"/>
    <property type="project" value="InterPro"/>
</dbReference>
<evidence type="ECO:0000256" key="2">
    <source>
        <dbReference type="ARBA" id="ARBA00022771"/>
    </source>
</evidence>
<dbReference type="ExpressionAtlas" id="A0A3L6E0S1">
    <property type="expression patterns" value="baseline"/>
</dbReference>